<dbReference type="SMART" id="SM00388">
    <property type="entry name" value="HisKA"/>
    <property type="match status" value="1"/>
</dbReference>
<dbReference type="EC" id="2.7.13.3" evidence="2"/>
<evidence type="ECO:0000256" key="2">
    <source>
        <dbReference type="ARBA" id="ARBA00012438"/>
    </source>
</evidence>
<dbReference type="RefSeq" id="WP_101071624.1">
    <property type="nucleotide sequence ID" value="NZ_PISP01000001.1"/>
</dbReference>
<keyword evidence="5" id="KW-0418">Kinase</keyword>
<dbReference type="Gene3D" id="1.10.287.130">
    <property type="match status" value="1"/>
</dbReference>
<dbReference type="InterPro" id="IPR036890">
    <property type="entry name" value="HATPase_C_sf"/>
</dbReference>
<dbReference type="Pfam" id="PF02518">
    <property type="entry name" value="HATPase_c"/>
    <property type="match status" value="1"/>
</dbReference>
<feature type="domain" description="Histidine kinase" evidence="6">
    <location>
        <begin position="51"/>
        <end position="275"/>
    </location>
</feature>
<comment type="caution">
    <text evidence="7">The sequence shown here is derived from an EMBL/GenBank/DDBJ whole genome shotgun (WGS) entry which is preliminary data.</text>
</comment>
<reference evidence="7 8" key="1">
    <citation type="submission" date="2017-11" db="EMBL/GenBank/DDBJ databases">
        <title>Rhodohalobacter 15182 sp. nov., isolated from a salt lake.</title>
        <authorList>
            <person name="Han S."/>
        </authorList>
    </citation>
    <scope>NUCLEOTIDE SEQUENCE [LARGE SCALE GENOMIC DNA]</scope>
    <source>
        <strain evidence="7 8">15182</strain>
    </source>
</reference>
<dbReference type="GO" id="GO:0005886">
    <property type="term" value="C:plasma membrane"/>
    <property type="evidence" value="ECO:0007669"/>
    <property type="project" value="TreeGrafter"/>
</dbReference>
<accession>A0A2N0VJF9</accession>
<keyword evidence="8" id="KW-1185">Reference proteome</keyword>
<organism evidence="7 8">
    <name type="scientific">Rhodohalobacter barkolensis</name>
    <dbReference type="NCBI Taxonomy" id="2053187"/>
    <lineage>
        <taxon>Bacteria</taxon>
        <taxon>Pseudomonadati</taxon>
        <taxon>Balneolota</taxon>
        <taxon>Balneolia</taxon>
        <taxon>Balneolales</taxon>
        <taxon>Balneolaceae</taxon>
        <taxon>Rhodohalobacter</taxon>
    </lineage>
</organism>
<dbReference type="Proteomes" id="UP000233398">
    <property type="component" value="Unassembled WGS sequence"/>
</dbReference>
<dbReference type="SMART" id="SM00387">
    <property type="entry name" value="HATPase_c"/>
    <property type="match status" value="1"/>
</dbReference>
<evidence type="ECO:0000313" key="8">
    <source>
        <dbReference type="Proteomes" id="UP000233398"/>
    </source>
</evidence>
<name>A0A2N0VJF9_9BACT</name>
<dbReference type="InterPro" id="IPR003594">
    <property type="entry name" value="HATPase_dom"/>
</dbReference>
<dbReference type="SUPFAM" id="SSF47384">
    <property type="entry name" value="Homodimeric domain of signal transducing histidine kinase"/>
    <property type="match status" value="1"/>
</dbReference>
<evidence type="ECO:0000313" key="7">
    <source>
        <dbReference type="EMBL" id="PKD44333.1"/>
    </source>
</evidence>
<dbReference type="GO" id="GO:0000155">
    <property type="term" value="F:phosphorelay sensor kinase activity"/>
    <property type="evidence" value="ECO:0007669"/>
    <property type="project" value="InterPro"/>
</dbReference>
<dbReference type="PANTHER" id="PTHR43047">
    <property type="entry name" value="TWO-COMPONENT HISTIDINE PROTEIN KINASE"/>
    <property type="match status" value="1"/>
</dbReference>
<dbReference type="InterPro" id="IPR004358">
    <property type="entry name" value="Sig_transdc_His_kin-like_C"/>
</dbReference>
<evidence type="ECO:0000256" key="3">
    <source>
        <dbReference type="ARBA" id="ARBA00022553"/>
    </source>
</evidence>
<evidence type="ECO:0000256" key="4">
    <source>
        <dbReference type="ARBA" id="ARBA00022679"/>
    </source>
</evidence>
<dbReference type="InterPro" id="IPR005467">
    <property type="entry name" value="His_kinase_dom"/>
</dbReference>
<keyword evidence="3" id="KW-0597">Phosphoprotein</keyword>
<dbReference type="CDD" id="cd00082">
    <property type="entry name" value="HisKA"/>
    <property type="match status" value="1"/>
</dbReference>
<dbReference type="SUPFAM" id="SSF55874">
    <property type="entry name" value="ATPase domain of HSP90 chaperone/DNA topoisomerase II/histidine kinase"/>
    <property type="match status" value="1"/>
</dbReference>
<evidence type="ECO:0000259" key="6">
    <source>
        <dbReference type="PROSITE" id="PS50109"/>
    </source>
</evidence>
<dbReference type="PROSITE" id="PS50109">
    <property type="entry name" value="HIS_KIN"/>
    <property type="match status" value="1"/>
</dbReference>
<dbReference type="InterPro" id="IPR003661">
    <property type="entry name" value="HisK_dim/P_dom"/>
</dbReference>
<sequence length="300" mass="33102">MEIQKNDQSHKSNETELLQNITQVINHNLELEKKYELLSSRVEYLKNHVQNLKHDLQSPLGGIIGMLDILISDDEDQVDVETRDLIMIKDSAKSLLDLVNDNFVSRDDLESENLSTNIDRRISSAMKEIHRLYLPMAKNKGINLMLRNRIETEIELQSNLFLNLIQITGNLIANAVKFTPSGGTVKVEFTLGAEEGGSILSMSVSDTGKSMSADQVSAFNEGKPVARSLGTDGEEGSGIGLQHVKQMVIEVDGRIAVESKKGSGTTFSLSFPLPGVNLHKRGAFHFVTKIRSVLLNGSQS</sequence>
<evidence type="ECO:0000256" key="5">
    <source>
        <dbReference type="ARBA" id="ARBA00022777"/>
    </source>
</evidence>
<dbReference type="EMBL" id="PISP01000001">
    <property type="protein sequence ID" value="PKD44333.1"/>
    <property type="molecule type" value="Genomic_DNA"/>
</dbReference>
<dbReference type="Pfam" id="PF00512">
    <property type="entry name" value="HisKA"/>
    <property type="match status" value="1"/>
</dbReference>
<keyword evidence="4" id="KW-0808">Transferase</keyword>
<dbReference type="PRINTS" id="PR00344">
    <property type="entry name" value="BCTRLSENSOR"/>
</dbReference>
<gene>
    <name evidence="7" type="ORF">CWD77_02365</name>
</gene>
<comment type="catalytic activity">
    <reaction evidence="1">
        <text>ATP + protein L-histidine = ADP + protein N-phospho-L-histidine.</text>
        <dbReference type="EC" id="2.7.13.3"/>
    </reaction>
</comment>
<protein>
    <recommendedName>
        <fullName evidence="2">histidine kinase</fullName>
        <ecNumber evidence="2">2.7.13.3</ecNumber>
    </recommendedName>
</protein>
<dbReference type="PANTHER" id="PTHR43047:SF72">
    <property type="entry name" value="OSMOSENSING HISTIDINE PROTEIN KINASE SLN1"/>
    <property type="match status" value="1"/>
</dbReference>
<proteinExistence type="predicted"/>
<dbReference type="InterPro" id="IPR036097">
    <property type="entry name" value="HisK_dim/P_sf"/>
</dbReference>
<evidence type="ECO:0000256" key="1">
    <source>
        <dbReference type="ARBA" id="ARBA00000085"/>
    </source>
</evidence>
<dbReference type="AlphaFoldDB" id="A0A2N0VJF9"/>
<dbReference type="Gene3D" id="3.30.565.10">
    <property type="entry name" value="Histidine kinase-like ATPase, C-terminal domain"/>
    <property type="match status" value="1"/>
</dbReference>
<dbReference type="GO" id="GO:0009927">
    <property type="term" value="F:histidine phosphotransfer kinase activity"/>
    <property type="evidence" value="ECO:0007669"/>
    <property type="project" value="TreeGrafter"/>
</dbReference>
<dbReference type="OrthoDB" id="9811889at2"/>